<protein>
    <recommendedName>
        <fullName evidence="2">ABC transporter ATP-binding protein</fullName>
    </recommendedName>
</protein>
<name>A0A645C218_9ZZZZ</name>
<accession>A0A645C218</accession>
<sequence length="44" mass="4672">MSTLDICDRIMVIEGGRMTALDAPGALRSDSEFYRNALAVAGIA</sequence>
<dbReference type="EMBL" id="VSSQ01023833">
    <property type="protein sequence ID" value="MPM70991.1"/>
    <property type="molecule type" value="Genomic_DNA"/>
</dbReference>
<dbReference type="AlphaFoldDB" id="A0A645C218"/>
<evidence type="ECO:0000313" key="1">
    <source>
        <dbReference type="EMBL" id="MPM70991.1"/>
    </source>
</evidence>
<evidence type="ECO:0008006" key="2">
    <source>
        <dbReference type="Google" id="ProtNLM"/>
    </source>
</evidence>
<comment type="caution">
    <text evidence="1">The sequence shown here is derived from an EMBL/GenBank/DDBJ whole genome shotgun (WGS) entry which is preliminary data.</text>
</comment>
<reference evidence="1" key="1">
    <citation type="submission" date="2019-08" db="EMBL/GenBank/DDBJ databases">
        <authorList>
            <person name="Kucharzyk K."/>
            <person name="Murdoch R.W."/>
            <person name="Higgins S."/>
            <person name="Loffler F."/>
        </authorList>
    </citation>
    <scope>NUCLEOTIDE SEQUENCE</scope>
</reference>
<organism evidence="1">
    <name type="scientific">bioreactor metagenome</name>
    <dbReference type="NCBI Taxonomy" id="1076179"/>
    <lineage>
        <taxon>unclassified sequences</taxon>
        <taxon>metagenomes</taxon>
        <taxon>ecological metagenomes</taxon>
    </lineage>
</organism>
<proteinExistence type="predicted"/>
<gene>
    <name evidence="1" type="ORF">SDC9_117954</name>
</gene>